<organism evidence="1">
    <name type="scientific">uncultured Caudovirales phage</name>
    <dbReference type="NCBI Taxonomy" id="2100421"/>
    <lineage>
        <taxon>Viruses</taxon>
        <taxon>Duplodnaviria</taxon>
        <taxon>Heunggongvirae</taxon>
        <taxon>Uroviricota</taxon>
        <taxon>Caudoviricetes</taxon>
        <taxon>Peduoviridae</taxon>
        <taxon>Maltschvirus</taxon>
        <taxon>Maltschvirus maltsch</taxon>
    </lineage>
</organism>
<accession>A0A2H4J2H2</accession>
<protein>
    <submittedName>
        <fullName evidence="1">Uncharacterized protein</fullName>
    </submittedName>
</protein>
<sequence>MFNVTRSMIDKAIEIVSKETNNDYLKGDECYLMPNYYVGTMNIKNYLFEYKTYQNPDEIQERYFSVEELTED</sequence>
<name>A0A2H4J2H2_9CAUD</name>
<gene>
    <name evidence="1" type="ORF">9S3_30</name>
</gene>
<dbReference type="EMBL" id="MF417888">
    <property type="protein sequence ID" value="ASN69282.1"/>
    <property type="molecule type" value="Genomic_DNA"/>
</dbReference>
<evidence type="ECO:0000313" key="1">
    <source>
        <dbReference type="EMBL" id="ASN69282.1"/>
    </source>
</evidence>
<proteinExistence type="predicted"/>
<reference evidence="1" key="1">
    <citation type="submission" date="2017-06" db="EMBL/GenBank/DDBJ databases">
        <title>Novel phages from South African skin metaviromes.</title>
        <authorList>
            <person name="van Zyl L.J."/>
            <person name="Abrahams Y."/>
            <person name="Stander E.A."/>
            <person name="Kirby B.M."/>
            <person name="Clavaud C."/>
            <person name="Farcet C."/>
            <person name="Breton L."/>
            <person name="Trindade M.I."/>
        </authorList>
    </citation>
    <scope>NUCLEOTIDE SEQUENCE</scope>
</reference>